<organism evidence="2 3">
    <name type="scientific">Neofusicoccum ribis</name>
    <dbReference type="NCBI Taxonomy" id="45134"/>
    <lineage>
        <taxon>Eukaryota</taxon>
        <taxon>Fungi</taxon>
        <taxon>Dikarya</taxon>
        <taxon>Ascomycota</taxon>
        <taxon>Pezizomycotina</taxon>
        <taxon>Dothideomycetes</taxon>
        <taxon>Dothideomycetes incertae sedis</taxon>
        <taxon>Botryosphaeriales</taxon>
        <taxon>Botryosphaeriaceae</taxon>
        <taxon>Neofusicoccum</taxon>
    </lineage>
</organism>
<evidence type="ECO:0000256" key="1">
    <source>
        <dbReference type="SAM" id="MobiDB-lite"/>
    </source>
</evidence>
<keyword evidence="3" id="KW-1185">Reference proteome</keyword>
<name>A0ABR3T490_9PEZI</name>
<feature type="region of interest" description="Disordered" evidence="1">
    <location>
        <begin position="441"/>
        <end position="469"/>
    </location>
</feature>
<dbReference type="Proteomes" id="UP001521116">
    <property type="component" value="Unassembled WGS sequence"/>
</dbReference>
<feature type="compositionally biased region" description="Polar residues" evidence="1">
    <location>
        <begin position="108"/>
        <end position="120"/>
    </location>
</feature>
<feature type="region of interest" description="Disordered" evidence="1">
    <location>
        <begin position="1"/>
        <end position="133"/>
    </location>
</feature>
<proteinExistence type="predicted"/>
<feature type="compositionally biased region" description="Low complexity" evidence="1">
    <location>
        <begin position="1"/>
        <end position="17"/>
    </location>
</feature>
<feature type="compositionally biased region" description="Polar residues" evidence="1">
    <location>
        <begin position="83"/>
        <end position="98"/>
    </location>
</feature>
<gene>
    <name evidence="2" type="ORF">SLS56_002385</name>
</gene>
<feature type="region of interest" description="Disordered" evidence="1">
    <location>
        <begin position="195"/>
        <end position="215"/>
    </location>
</feature>
<comment type="caution">
    <text evidence="2">The sequence shown here is derived from an EMBL/GenBank/DDBJ whole genome shotgun (WGS) entry which is preliminary data.</text>
</comment>
<accession>A0ABR3T490</accession>
<reference evidence="2 3" key="1">
    <citation type="submission" date="2024-02" db="EMBL/GenBank/DDBJ databases">
        <title>De novo assembly and annotation of 12 fungi associated with fruit tree decline syndrome in Ontario, Canada.</title>
        <authorList>
            <person name="Sulman M."/>
            <person name="Ellouze W."/>
            <person name="Ilyukhin E."/>
        </authorList>
    </citation>
    <scope>NUCLEOTIDE SEQUENCE [LARGE SCALE GENOMIC DNA]</scope>
    <source>
        <strain evidence="2 3">M1-105</strain>
    </source>
</reference>
<protein>
    <submittedName>
        <fullName evidence="2">Uncharacterized protein</fullName>
    </submittedName>
</protein>
<feature type="compositionally biased region" description="Polar residues" evidence="1">
    <location>
        <begin position="46"/>
        <end position="59"/>
    </location>
</feature>
<sequence>MRRGDAAVAAAAVAHAQSRCRQRQRRLGSSGSDGDGVEGSPHRKQQSSTRGQRPRASTNPTPPAQQFAPRLPLHFQRERRRSGATSPQSPRVTKTRGWSSSSSSDDSGNISPGKQVSSKKSSPRRPADFRNRIETGPATVLRLEGVGAVVIEEAPRRAISAKATGGVKLVDMRRPSGRRSDAGIFKDGEINVGQEESYQEAGRLSEPGPGLSGRERVRRTLKSKRMEALRMDGASPGGMVEFGEKALPSTPMSMQPTPREIGSVVTVIPPEQTAWQRTAYVAGPIRLNNFSNLANNSSSTLPGLPHQRGKAGSVASLDAFQDAVETLTDNPTTQGRRASDENVLEDLVEYFEDFGIKPGSCEKDELDCFWSSDLDDDRENRKSHGSFGTGWLSPPPEKPVPAVPVSFPAGLSMAAKRMSALSGGMGAVEVIEMQDVERDSLKRTPSLLSRGSRNSSERRSRLAGPNGQRTRLRRLMMSAGGIL</sequence>
<evidence type="ECO:0000313" key="2">
    <source>
        <dbReference type="EMBL" id="KAL1634375.1"/>
    </source>
</evidence>
<dbReference type="EMBL" id="JAJVDC020000016">
    <property type="protein sequence ID" value="KAL1634375.1"/>
    <property type="molecule type" value="Genomic_DNA"/>
</dbReference>
<evidence type="ECO:0000313" key="3">
    <source>
        <dbReference type="Proteomes" id="UP001521116"/>
    </source>
</evidence>